<dbReference type="HAMAP" id="MF_00165">
    <property type="entry name" value="Thymidylate_kinase"/>
    <property type="match status" value="1"/>
</dbReference>
<dbReference type="InterPro" id="IPR018095">
    <property type="entry name" value="Thymidylate_kin_CS"/>
</dbReference>
<dbReference type="PROSITE" id="PS01331">
    <property type="entry name" value="THYMIDYLATE_KINASE"/>
    <property type="match status" value="1"/>
</dbReference>
<reference evidence="10 11" key="1">
    <citation type="journal article" date="2011" name="Stand. Genomic Sci.">
        <title>Complete genome sequence of the hyperthermophilic chemolithoautotroph Pyrolobus fumarii type strain (1A).</title>
        <authorList>
            <person name="Anderson I."/>
            <person name="Goker M."/>
            <person name="Nolan M."/>
            <person name="Lucas S."/>
            <person name="Hammon N."/>
            <person name="Deshpande S."/>
            <person name="Cheng J.F."/>
            <person name="Tapia R."/>
            <person name="Han C."/>
            <person name="Goodwin L."/>
            <person name="Pitluck S."/>
            <person name="Huntemann M."/>
            <person name="Liolios K."/>
            <person name="Ivanova N."/>
            <person name="Pagani I."/>
            <person name="Mavromatis K."/>
            <person name="Ovchinikova G."/>
            <person name="Pati A."/>
            <person name="Chen A."/>
            <person name="Palaniappan K."/>
            <person name="Land M."/>
            <person name="Hauser L."/>
            <person name="Brambilla E.M."/>
            <person name="Huber H."/>
            <person name="Yasawong M."/>
            <person name="Rohde M."/>
            <person name="Spring S."/>
            <person name="Abt B."/>
            <person name="Sikorski J."/>
            <person name="Wirth R."/>
            <person name="Detter J.C."/>
            <person name="Woyke T."/>
            <person name="Bristow J."/>
            <person name="Eisen J.A."/>
            <person name="Markowitz V."/>
            <person name="Hugenholtz P."/>
            <person name="Kyrpides N.C."/>
            <person name="Klenk H.P."/>
            <person name="Lapidus A."/>
        </authorList>
    </citation>
    <scope>NUCLEOTIDE SEQUENCE [LARGE SCALE GENOMIC DNA]</scope>
    <source>
        <strain evidence="11">DSM 11204 / 1A</strain>
    </source>
</reference>
<comment type="similarity">
    <text evidence="1 8">Belongs to the thymidylate kinase family.</text>
</comment>
<evidence type="ECO:0000256" key="2">
    <source>
        <dbReference type="ARBA" id="ARBA00022679"/>
    </source>
</evidence>
<dbReference type="eggNOG" id="arCOG01891">
    <property type="taxonomic scope" value="Archaea"/>
</dbReference>
<keyword evidence="2 8" id="KW-0808">Transferase</keyword>
<dbReference type="FunCoup" id="G0ECM4">
    <property type="interactions" value="110"/>
</dbReference>
<dbReference type="InParanoid" id="G0ECM4"/>
<accession>G0ECM4</accession>
<evidence type="ECO:0000256" key="4">
    <source>
        <dbReference type="ARBA" id="ARBA00022741"/>
    </source>
</evidence>
<organism evidence="10 11">
    <name type="scientific">Pyrolobus fumarii (strain DSM 11204 / 1A)</name>
    <dbReference type="NCBI Taxonomy" id="694429"/>
    <lineage>
        <taxon>Archaea</taxon>
        <taxon>Thermoproteota</taxon>
        <taxon>Thermoprotei</taxon>
        <taxon>Desulfurococcales</taxon>
        <taxon>Pyrodictiaceae</taxon>
        <taxon>Pyrolobus</taxon>
    </lineage>
</organism>
<dbReference type="Gene3D" id="3.40.50.300">
    <property type="entry name" value="P-loop containing nucleotide triphosphate hydrolases"/>
    <property type="match status" value="1"/>
</dbReference>
<evidence type="ECO:0000313" key="10">
    <source>
        <dbReference type="EMBL" id="AEM39594.1"/>
    </source>
</evidence>
<dbReference type="Proteomes" id="UP000001037">
    <property type="component" value="Chromosome"/>
</dbReference>
<dbReference type="PANTHER" id="PTHR10344">
    <property type="entry name" value="THYMIDYLATE KINASE"/>
    <property type="match status" value="1"/>
</dbReference>
<gene>
    <name evidence="8" type="primary">tmk</name>
    <name evidence="10" type="ordered locus">Pyrfu_1739</name>
</gene>
<dbReference type="EMBL" id="CP002838">
    <property type="protein sequence ID" value="AEM39594.1"/>
    <property type="molecule type" value="Genomic_DNA"/>
</dbReference>
<dbReference type="AlphaFoldDB" id="G0ECM4"/>
<dbReference type="InterPro" id="IPR039430">
    <property type="entry name" value="Thymidylate_kin-like_dom"/>
</dbReference>
<name>G0ECM4_PYRF1</name>
<protein>
    <recommendedName>
        <fullName evidence="8">Probable thymidylate kinase</fullName>
        <ecNumber evidence="8">2.7.4.9</ecNumber>
    </recommendedName>
    <alternativeName>
        <fullName evidence="8">dTMP kinase</fullName>
    </alternativeName>
</protein>
<dbReference type="SUPFAM" id="SSF52540">
    <property type="entry name" value="P-loop containing nucleoside triphosphate hydrolases"/>
    <property type="match status" value="1"/>
</dbReference>
<evidence type="ECO:0000256" key="3">
    <source>
        <dbReference type="ARBA" id="ARBA00022727"/>
    </source>
</evidence>
<evidence type="ECO:0000256" key="8">
    <source>
        <dbReference type="HAMAP-Rule" id="MF_00165"/>
    </source>
</evidence>
<dbReference type="GeneID" id="11138928"/>
<evidence type="ECO:0000313" key="11">
    <source>
        <dbReference type="Proteomes" id="UP000001037"/>
    </source>
</evidence>
<dbReference type="GO" id="GO:0005524">
    <property type="term" value="F:ATP binding"/>
    <property type="evidence" value="ECO:0007669"/>
    <property type="project" value="UniProtKB-UniRule"/>
</dbReference>
<evidence type="ECO:0000256" key="6">
    <source>
        <dbReference type="ARBA" id="ARBA00022840"/>
    </source>
</evidence>
<dbReference type="KEGG" id="pfm:Pyrfu_1739"/>
<proteinExistence type="inferred from homology"/>
<keyword evidence="11" id="KW-1185">Reference proteome</keyword>
<evidence type="ECO:0000259" key="9">
    <source>
        <dbReference type="Pfam" id="PF02223"/>
    </source>
</evidence>
<dbReference type="GO" id="GO:0004798">
    <property type="term" value="F:dTMP kinase activity"/>
    <property type="evidence" value="ECO:0007669"/>
    <property type="project" value="UniProtKB-UniRule"/>
</dbReference>
<dbReference type="CDD" id="cd01672">
    <property type="entry name" value="TMPK"/>
    <property type="match status" value="1"/>
</dbReference>
<dbReference type="InterPro" id="IPR027417">
    <property type="entry name" value="P-loop_NTPase"/>
</dbReference>
<feature type="domain" description="Thymidylate kinase-like" evidence="9">
    <location>
        <begin position="75"/>
        <end position="251"/>
    </location>
</feature>
<dbReference type="HOGENOM" id="CLU_825430_0_0_2"/>
<sequence length="336" mass="37557">MKPASRETPVIENVIRLAYKRGEEKRVPSLPLELEPVLAKSVAKRLREQYGITIEPGSLVPRKCNGREIGVLIAIEGLDGAGTTTTSLALASILRLFVKNGKAVYTKEPTDNPIGVLIKSILRGHVDKSLMRPDILTHLFIADRIHHVYEENVAPGARGVVGAVAQGYLVVTDRYKYSNIAYQSSMDETNTYTMEDIMALNAVTPPAHILLYLDVEPEEALRRITTTRKVLETTENLELLRKVRNAYQKLLVMLKENPEWPAASPGETPWVTHVERTTGISVECIYPRDAQYPVIIKVYERDMSVEEMLVESLTRVIAKLVETGHLVQENGNEHGV</sequence>
<comment type="caution">
    <text evidence="8">Lacks conserved residue(s) required for the propagation of feature annotation.</text>
</comment>
<keyword evidence="3 8" id="KW-0545">Nucleotide biosynthesis</keyword>
<keyword evidence="6 8" id="KW-0067">ATP-binding</keyword>
<dbReference type="GO" id="GO:0006227">
    <property type="term" value="P:dUDP biosynthetic process"/>
    <property type="evidence" value="ECO:0007669"/>
    <property type="project" value="TreeGrafter"/>
</dbReference>
<dbReference type="InterPro" id="IPR018094">
    <property type="entry name" value="Thymidylate_kinase"/>
</dbReference>
<dbReference type="PANTHER" id="PTHR10344:SF4">
    <property type="entry name" value="UMP-CMP KINASE 2, MITOCHONDRIAL"/>
    <property type="match status" value="1"/>
</dbReference>
<dbReference type="EC" id="2.7.4.9" evidence="8"/>
<dbReference type="GO" id="GO:0005737">
    <property type="term" value="C:cytoplasm"/>
    <property type="evidence" value="ECO:0007669"/>
    <property type="project" value="TreeGrafter"/>
</dbReference>
<dbReference type="OrthoDB" id="43083at2157"/>
<keyword evidence="5 8" id="KW-0418">Kinase</keyword>
<evidence type="ECO:0000256" key="7">
    <source>
        <dbReference type="ARBA" id="ARBA00048743"/>
    </source>
</evidence>
<keyword evidence="4 8" id="KW-0547">Nucleotide-binding</keyword>
<dbReference type="GO" id="GO:0006233">
    <property type="term" value="P:dTDP biosynthetic process"/>
    <property type="evidence" value="ECO:0007669"/>
    <property type="project" value="InterPro"/>
</dbReference>
<dbReference type="STRING" id="694429.Pyrfu_1739"/>
<evidence type="ECO:0000256" key="1">
    <source>
        <dbReference type="ARBA" id="ARBA00009776"/>
    </source>
</evidence>
<comment type="catalytic activity">
    <reaction evidence="7 8">
        <text>dTMP + ATP = dTDP + ADP</text>
        <dbReference type="Rhea" id="RHEA:13517"/>
        <dbReference type="ChEBI" id="CHEBI:30616"/>
        <dbReference type="ChEBI" id="CHEBI:58369"/>
        <dbReference type="ChEBI" id="CHEBI:63528"/>
        <dbReference type="ChEBI" id="CHEBI:456216"/>
        <dbReference type="EC" id="2.7.4.9"/>
    </reaction>
</comment>
<dbReference type="NCBIfam" id="TIGR00041">
    <property type="entry name" value="DTMP_kinase"/>
    <property type="match status" value="1"/>
</dbReference>
<dbReference type="GO" id="GO:0006235">
    <property type="term" value="P:dTTP biosynthetic process"/>
    <property type="evidence" value="ECO:0007669"/>
    <property type="project" value="UniProtKB-UniRule"/>
</dbReference>
<dbReference type="Pfam" id="PF02223">
    <property type="entry name" value="Thymidylate_kin"/>
    <property type="match status" value="1"/>
</dbReference>
<dbReference type="RefSeq" id="WP_014027271.1">
    <property type="nucleotide sequence ID" value="NC_015931.1"/>
</dbReference>
<evidence type="ECO:0000256" key="5">
    <source>
        <dbReference type="ARBA" id="ARBA00022777"/>
    </source>
</evidence>